<keyword evidence="7" id="KW-0804">Transcription</keyword>
<evidence type="ECO:0000313" key="13">
    <source>
        <dbReference type="Proteomes" id="UP000321393"/>
    </source>
</evidence>
<dbReference type="SMART" id="SM00614">
    <property type="entry name" value="ZnF_BED"/>
    <property type="match status" value="1"/>
</dbReference>
<accession>A0A5A7ULM2</accession>
<evidence type="ECO:0000256" key="9">
    <source>
        <dbReference type="PROSITE-ProRule" id="PRU00027"/>
    </source>
</evidence>
<dbReference type="Proteomes" id="UP000321393">
    <property type="component" value="Unassembled WGS sequence"/>
</dbReference>
<evidence type="ECO:0000256" key="7">
    <source>
        <dbReference type="ARBA" id="ARBA00023163"/>
    </source>
</evidence>
<feature type="domain" description="BED-type" evidence="11">
    <location>
        <begin position="26"/>
        <end position="83"/>
    </location>
</feature>
<evidence type="ECO:0000256" key="8">
    <source>
        <dbReference type="ARBA" id="ARBA00023242"/>
    </source>
</evidence>
<dbReference type="InterPro" id="IPR008906">
    <property type="entry name" value="HATC_C_dom"/>
</dbReference>
<dbReference type="InterPro" id="IPR012337">
    <property type="entry name" value="RNaseH-like_sf"/>
</dbReference>
<dbReference type="EMBL" id="SSTE01008362">
    <property type="protein sequence ID" value="KAA0055978.1"/>
    <property type="molecule type" value="Genomic_DNA"/>
</dbReference>
<evidence type="ECO:0000256" key="5">
    <source>
        <dbReference type="ARBA" id="ARBA00023015"/>
    </source>
</evidence>
<evidence type="ECO:0000256" key="2">
    <source>
        <dbReference type="ARBA" id="ARBA00022723"/>
    </source>
</evidence>
<name>A0A5A7ULM2_CUCMM</name>
<dbReference type="InterPro" id="IPR036236">
    <property type="entry name" value="Znf_C2H2_sf"/>
</dbReference>
<dbReference type="AlphaFoldDB" id="A0A5A7ULM2"/>
<dbReference type="PANTHER" id="PTHR46481">
    <property type="entry name" value="ZINC FINGER BED DOMAIN-CONTAINING PROTEIN 4"/>
    <property type="match status" value="1"/>
</dbReference>
<gene>
    <name evidence="12" type="ORF">E6C27_scaffold319G001150</name>
</gene>
<sequence>MTSFSVDETSNQSCSSPVLGKRKPVKPPSSVWEHFIKVEGCDPKYPRAACKHCGISYACDSKRNGTTNLKRHLEKCKMYVNPLEDNVEGEGDSESSLMAASFTQENCRKMLARMVILDEFLFKLFTITVDNASSNDAAIAYLVKKFKGRNELVLDDDAKTEVARYLDEARIDCMSDEYLDLLTWWKVNSSRFKIISQVAKDIYSITISTVPSESAFSTGGRVLDSFRSSLTFQIAQALICAQNWIQSKPLNDMIEEIDEEFINIGKEMEAAFENLNNDSMV</sequence>
<dbReference type="Pfam" id="PF05699">
    <property type="entry name" value="Dimer_Tnp_hAT"/>
    <property type="match status" value="1"/>
</dbReference>
<evidence type="ECO:0000256" key="4">
    <source>
        <dbReference type="ARBA" id="ARBA00022833"/>
    </source>
</evidence>
<dbReference type="GO" id="GO:0008270">
    <property type="term" value="F:zinc ion binding"/>
    <property type="evidence" value="ECO:0007669"/>
    <property type="project" value="UniProtKB-KW"/>
</dbReference>
<dbReference type="GO" id="GO:0005634">
    <property type="term" value="C:nucleus"/>
    <property type="evidence" value="ECO:0007669"/>
    <property type="project" value="UniProtKB-SubCell"/>
</dbReference>
<evidence type="ECO:0000313" key="12">
    <source>
        <dbReference type="EMBL" id="KAA0055978.1"/>
    </source>
</evidence>
<dbReference type="GO" id="GO:0003677">
    <property type="term" value="F:DNA binding"/>
    <property type="evidence" value="ECO:0007669"/>
    <property type="project" value="UniProtKB-KW"/>
</dbReference>
<dbReference type="OrthoDB" id="1745426at2759"/>
<dbReference type="InterPro" id="IPR052035">
    <property type="entry name" value="ZnF_BED_domain_contain"/>
</dbReference>
<keyword evidence="4" id="KW-0862">Zinc</keyword>
<feature type="compositionally biased region" description="Polar residues" evidence="10">
    <location>
        <begin position="1"/>
        <end position="16"/>
    </location>
</feature>
<proteinExistence type="predicted"/>
<organism evidence="12 13">
    <name type="scientific">Cucumis melo var. makuwa</name>
    <name type="common">Oriental melon</name>
    <dbReference type="NCBI Taxonomy" id="1194695"/>
    <lineage>
        <taxon>Eukaryota</taxon>
        <taxon>Viridiplantae</taxon>
        <taxon>Streptophyta</taxon>
        <taxon>Embryophyta</taxon>
        <taxon>Tracheophyta</taxon>
        <taxon>Spermatophyta</taxon>
        <taxon>Magnoliopsida</taxon>
        <taxon>eudicotyledons</taxon>
        <taxon>Gunneridae</taxon>
        <taxon>Pentapetalae</taxon>
        <taxon>rosids</taxon>
        <taxon>fabids</taxon>
        <taxon>Cucurbitales</taxon>
        <taxon>Cucurbitaceae</taxon>
        <taxon>Benincaseae</taxon>
        <taxon>Cucumis</taxon>
    </lineage>
</organism>
<feature type="region of interest" description="Disordered" evidence="10">
    <location>
        <begin position="1"/>
        <end position="28"/>
    </location>
</feature>
<comment type="subcellular location">
    <subcellularLocation>
        <location evidence="1">Nucleus</location>
    </subcellularLocation>
</comment>
<dbReference type="SUPFAM" id="SSF53098">
    <property type="entry name" value="Ribonuclease H-like"/>
    <property type="match status" value="1"/>
</dbReference>
<keyword evidence="2" id="KW-0479">Metal-binding</keyword>
<dbReference type="InterPro" id="IPR003656">
    <property type="entry name" value="Znf_BED"/>
</dbReference>
<comment type="caution">
    <text evidence="12">The sequence shown here is derived from an EMBL/GenBank/DDBJ whole genome shotgun (WGS) entry which is preliminary data.</text>
</comment>
<keyword evidence="8" id="KW-0539">Nucleus</keyword>
<evidence type="ECO:0000256" key="10">
    <source>
        <dbReference type="SAM" id="MobiDB-lite"/>
    </source>
</evidence>
<dbReference type="PANTHER" id="PTHR46481:SF7">
    <property type="entry name" value="ZINC FINGER BED DOMAIN-CONTAINING PROTEIN RICESLEEPER 2-LIKE"/>
    <property type="match status" value="1"/>
</dbReference>
<dbReference type="PROSITE" id="PS50808">
    <property type="entry name" value="ZF_BED"/>
    <property type="match status" value="1"/>
</dbReference>
<evidence type="ECO:0000256" key="3">
    <source>
        <dbReference type="ARBA" id="ARBA00022771"/>
    </source>
</evidence>
<evidence type="ECO:0000256" key="6">
    <source>
        <dbReference type="ARBA" id="ARBA00023125"/>
    </source>
</evidence>
<dbReference type="Pfam" id="PF02892">
    <property type="entry name" value="zf-BED"/>
    <property type="match status" value="1"/>
</dbReference>
<evidence type="ECO:0000259" key="11">
    <source>
        <dbReference type="PROSITE" id="PS50808"/>
    </source>
</evidence>
<reference evidence="12 13" key="1">
    <citation type="submission" date="2019-08" db="EMBL/GenBank/DDBJ databases">
        <title>Draft genome sequences of two oriental melons (Cucumis melo L. var makuwa).</title>
        <authorList>
            <person name="Kwon S.-Y."/>
        </authorList>
    </citation>
    <scope>NUCLEOTIDE SEQUENCE [LARGE SCALE GENOMIC DNA]</scope>
    <source>
        <strain evidence="13">cv. SW 3</strain>
        <tissue evidence="12">Leaf</tissue>
    </source>
</reference>
<evidence type="ECO:0000256" key="1">
    <source>
        <dbReference type="ARBA" id="ARBA00004123"/>
    </source>
</evidence>
<keyword evidence="3 9" id="KW-0863">Zinc-finger</keyword>
<dbReference type="GO" id="GO:0009791">
    <property type="term" value="P:post-embryonic development"/>
    <property type="evidence" value="ECO:0007669"/>
    <property type="project" value="UniProtKB-ARBA"/>
</dbReference>
<keyword evidence="5" id="KW-0805">Transcription regulation</keyword>
<dbReference type="SUPFAM" id="SSF57667">
    <property type="entry name" value="beta-beta-alpha zinc fingers"/>
    <property type="match status" value="1"/>
</dbReference>
<protein>
    <submittedName>
        <fullName evidence="12">Transposase</fullName>
    </submittedName>
</protein>
<keyword evidence="6" id="KW-0238">DNA-binding</keyword>
<dbReference type="GO" id="GO:0046983">
    <property type="term" value="F:protein dimerization activity"/>
    <property type="evidence" value="ECO:0007669"/>
    <property type="project" value="InterPro"/>
</dbReference>